<dbReference type="InterPro" id="IPR004360">
    <property type="entry name" value="Glyas_Fos-R_dOase_dom"/>
</dbReference>
<dbReference type="AlphaFoldDB" id="A0A517LPX2"/>
<proteinExistence type="predicted"/>
<feature type="domain" description="VOC" evidence="1">
    <location>
        <begin position="62"/>
        <end position="220"/>
    </location>
</feature>
<dbReference type="Gene3D" id="3.10.180.10">
    <property type="entry name" value="2,3-Dihydroxybiphenyl 1,2-Dioxygenase, domain 1"/>
    <property type="match status" value="1"/>
</dbReference>
<evidence type="ECO:0000313" key="2">
    <source>
        <dbReference type="EMBL" id="QDS77692.1"/>
    </source>
</evidence>
<keyword evidence="3" id="KW-1185">Reference proteome</keyword>
<dbReference type="PROSITE" id="PS51819">
    <property type="entry name" value="VOC"/>
    <property type="match status" value="1"/>
</dbReference>
<gene>
    <name evidence="2" type="ORF">FKW77_003715</name>
</gene>
<dbReference type="Proteomes" id="UP000316270">
    <property type="component" value="Chromosome 18"/>
</dbReference>
<dbReference type="InterPro" id="IPR037523">
    <property type="entry name" value="VOC_core"/>
</dbReference>
<dbReference type="EMBL" id="CP042202">
    <property type="protein sequence ID" value="QDS77692.1"/>
    <property type="molecule type" value="Genomic_DNA"/>
</dbReference>
<dbReference type="Pfam" id="PF00903">
    <property type="entry name" value="Glyoxalase"/>
    <property type="match status" value="1"/>
</dbReference>
<protein>
    <recommendedName>
        <fullName evidence="1">VOC domain-containing protein</fullName>
    </recommendedName>
</protein>
<dbReference type="OrthoDB" id="16820at2759"/>
<reference evidence="2 3" key="1">
    <citation type="submission" date="2019-07" db="EMBL/GenBank/DDBJ databases">
        <title>Finished genome of Venturia effusa.</title>
        <authorList>
            <person name="Young C.A."/>
            <person name="Cox M.P."/>
            <person name="Ganley A.R.D."/>
            <person name="David W.J."/>
        </authorList>
    </citation>
    <scope>NUCLEOTIDE SEQUENCE [LARGE SCALE GENOMIC DNA]</scope>
    <source>
        <strain evidence="3">albino</strain>
    </source>
</reference>
<sequence length="226" mass="25454">MTLSRRSFSPYLSSVFIAAVFFFLGLTFRVPHSLKPRNAPARFFDHAGTIRHVKRASGAPPKIGHMLETCLYIRRMDVAVKFYKDILGLENYMVTDRLSAFNIGTTTLLLFQLGYTSEDKNFSGKPGKGQIAGHGPDLSTINALGLKNDTVAPEDAVDHPEVSLKLHYALAVEKREDVLAWEAYLQEMNVHIHSTMEWDRGGRSVYFHDPDGHVGEIVSRGIWPHW</sequence>
<accession>A0A517LPX2</accession>
<dbReference type="InterPro" id="IPR029068">
    <property type="entry name" value="Glyas_Bleomycin-R_OHBP_Dase"/>
</dbReference>
<organism evidence="2 3">
    <name type="scientific">Venturia effusa</name>
    <dbReference type="NCBI Taxonomy" id="50376"/>
    <lineage>
        <taxon>Eukaryota</taxon>
        <taxon>Fungi</taxon>
        <taxon>Dikarya</taxon>
        <taxon>Ascomycota</taxon>
        <taxon>Pezizomycotina</taxon>
        <taxon>Dothideomycetes</taxon>
        <taxon>Pleosporomycetidae</taxon>
        <taxon>Venturiales</taxon>
        <taxon>Venturiaceae</taxon>
        <taxon>Venturia</taxon>
    </lineage>
</organism>
<dbReference type="SUPFAM" id="SSF54593">
    <property type="entry name" value="Glyoxalase/Bleomycin resistance protein/Dihydroxybiphenyl dioxygenase"/>
    <property type="match status" value="1"/>
</dbReference>
<name>A0A517LPX2_9PEZI</name>
<evidence type="ECO:0000313" key="3">
    <source>
        <dbReference type="Proteomes" id="UP000316270"/>
    </source>
</evidence>
<evidence type="ECO:0000259" key="1">
    <source>
        <dbReference type="PROSITE" id="PS51819"/>
    </source>
</evidence>